<comment type="caution">
    <text evidence="1">The sequence shown here is derived from an EMBL/GenBank/DDBJ whole genome shotgun (WGS) entry which is preliminary data.</text>
</comment>
<organism evidence="1">
    <name type="scientific">Tanacetum cinerariifolium</name>
    <name type="common">Dalmatian daisy</name>
    <name type="synonym">Chrysanthemum cinerariifolium</name>
    <dbReference type="NCBI Taxonomy" id="118510"/>
    <lineage>
        <taxon>Eukaryota</taxon>
        <taxon>Viridiplantae</taxon>
        <taxon>Streptophyta</taxon>
        <taxon>Embryophyta</taxon>
        <taxon>Tracheophyta</taxon>
        <taxon>Spermatophyta</taxon>
        <taxon>Magnoliopsida</taxon>
        <taxon>eudicotyledons</taxon>
        <taxon>Gunneridae</taxon>
        <taxon>Pentapetalae</taxon>
        <taxon>asterids</taxon>
        <taxon>campanulids</taxon>
        <taxon>Asterales</taxon>
        <taxon>Asteraceae</taxon>
        <taxon>Asteroideae</taxon>
        <taxon>Anthemideae</taxon>
        <taxon>Anthemidinae</taxon>
        <taxon>Tanacetum</taxon>
    </lineage>
</organism>
<sequence>MVMRKLQRHTISVKILESRKLNLKTKTSVNSDINDLSSETKLGEGAHVEEGESSRSRALYVPEWIIHQRAWISMSRGALAQTDILERFNNFQENFVKLVETHDVCEEIVKKLVTARVDLHHNAKLYNDMTKRYMKVREEHDSYASKLQVLEREKDDLSCIKNDQAIRIKELEAELAKKDFALVYAERISAEGAAKKEKLVKHMAIQAERAKGLAEGRSEEDITDALRKVEGFDAYSKDVRHV</sequence>
<proteinExistence type="predicted"/>
<gene>
    <name evidence="1" type="ORF">Tci_031937</name>
</gene>
<accession>A0A6L2LFS2</accession>
<dbReference type="AlphaFoldDB" id="A0A6L2LFS2"/>
<dbReference type="EMBL" id="BKCJ010004259">
    <property type="protein sequence ID" value="GEU59959.1"/>
    <property type="molecule type" value="Genomic_DNA"/>
</dbReference>
<reference evidence="1" key="1">
    <citation type="journal article" date="2019" name="Sci. Rep.">
        <title>Draft genome of Tanacetum cinerariifolium, the natural source of mosquito coil.</title>
        <authorList>
            <person name="Yamashiro T."/>
            <person name="Shiraishi A."/>
            <person name="Satake H."/>
            <person name="Nakayama K."/>
        </authorList>
    </citation>
    <scope>NUCLEOTIDE SEQUENCE</scope>
</reference>
<name>A0A6L2LFS2_TANCI</name>
<evidence type="ECO:0000313" key="1">
    <source>
        <dbReference type="EMBL" id="GEU59959.1"/>
    </source>
</evidence>
<protein>
    <submittedName>
        <fullName evidence="1">Uncharacterized protein</fullName>
    </submittedName>
</protein>